<proteinExistence type="predicted"/>
<feature type="compositionally biased region" description="Pro residues" evidence="1">
    <location>
        <begin position="151"/>
        <end position="160"/>
    </location>
</feature>
<evidence type="ECO:0000256" key="1">
    <source>
        <dbReference type="SAM" id="MobiDB-lite"/>
    </source>
</evidence>
<protein>
    <submittedName>
        <fullName evidence="2">Uncharacterized protein</fullName>
    </submittedName>
</protein>
<feature type="compositionally biased region" description="Low complexity" evidence="1">
    <location>
        <begin position="140"/>
        <end position="150"/>
    </location>
</feature>
<feature type="region of interest" description="Disordered" evidence="1">
    <location>
        <begin position="137"/>
        <end position="160"/>
    </location>
</feature>
<gene>
    <name evidence="2" type="ORF">EHUX00137_LOCUS25819</name>
</gene>
<feature type="region of interest" description="Disordered" evidence="1">
    <location>
        <begin position="250"/>
        <end position="270"/>
    </location>
</feature>
<feature type="compositionally biased region" description="Pro residues" evidence="1">
    <location>
        <begin position="255"/>
        <end position="270"/>
    </location>
</feature>
<organism evidence="2">
    <name type="scientific">Emiliania huxleyi</name>
    <name type="common">Coccolithophore</name>
    <name type="synonym">Pontosphaera huxleyi</name>
    <dbReference type="NCBI Taxonomy" id="2903"/>
    <lineage>
        <taxon>Eukaryota</taxon>
        <taxon>Haptista</taxon>
        <taxon>Haptophyta</taxon>
        <taxon>Prymnesiophyceae</taxon>
        <taxon>Isochrysidales</taxon>
        <taxon>Noelaerhabdaceae</taxon>
        <taxon>Emiliania</taxon>
    </lineage>
</organism>
<accession>A0A7S3SSZ1</accession>
<dbReference type="EMBL" id="HBIR01033172">
    <property type="protein sequence ID" value="CAE0563157.1"/>
    <property type="molecule type" value="Transcribed_RNA"/>
</dbReference>
<sequence>MPAPFRPLAAVLSRHGEEILMLEGCFRAIPPEWQRKTHQASLEQCIKFELAHGTLVPVIEKLALMRGARRSGPAAALAVASDSPSAAVEVEVATIVATCSPSCLRPAGATSAAVTNTRDFASVCRVAPSSYVLHAKTQRAASESDSAAPTPSAPVPVPELPPAPAPGSICRPVALRAAAWPAAPPGQLPVTTGVVIGSIDIVGCAVPAGQAMVMHTNPPRQALAAQQGVIPQPLHLPSADMQFLRYMQSMSVPTPGQPTPPQHRSPALAPTPAPSAFKAFVRLGATPAYLQP</sequence>
<name>A0A7S3SSZ1_EMIHU</name>
<dbReference type="AlphaFoldDB" id="A0A7S3SSZ1"/>
<evidence type="ECO:0000313" key="2">
    <source>
        <dbReference type="EMBL" id="CAE0563157.1"/>
    </source>
</evidence>
<reference evidence="2" key="1">
    <citation type="submission" date="2021-01" db="EMBL/GenBank/DDBJ databases">
        <authorList>
            <person name="Corre E."/>
            <person name="Pelletier E."/>
            <person name="Niang G."/>
            <person name="Scheremetjew M."/>
            <person name="Finn R."/>
            <person name="Kale V."/>
            <person name="Holt S."/>
            <person name="Cochrane G."/>
            <person name="Meng A."/>
            <person name="Brown T."/>
            <person name="Cohen L."/>
        </authorList>
    </citation>
    <scope>NUCLEOTIDE SEQUENCE</scope>
    <source>
        <strain evidence="2">379</strain>
    </source>
</reference>